<feature type="region of interest" description="Disordered" evidence="6">
    <location>
        <begin position="431"/>
        <end position="458"/>
    </location>
</feature>
<sequence length="923" mass="100849">MFILHSGLDVALRRVREDAVGHASSVLILAAATVDALCACRILVALLKAEFIPFKLVPVLGYNDLAYINETLIRSNPDLRSVFMLDCGAVTDLGAFFSLSDGETASQTRFYVTDSHRPYDLRNLYSNSQVFILDDGEIEHKMHNVKAAYLALDAASKDPDGLGSDSDYEDGHELDILAAGPVRSRRPPSPPPGAGPLGLDDDSYLDSLDESTDSEDEADAGSGLGGASSPGSSTEADEDDSEVELGSDQDRAGTRRDRLQRRKRLRTLGLPSEQQALRRAELARHQKLVARYYSASWYGASCSRTLYTMAVQLGRDSNKLLWWAIVGMTDQYINNRLTLAHYRAQVDFFKNETVRHNTDFQSAQPIRANPQKLAAARRLLRSRQRERLLKERRALRRARSLATGGDSADELDDELDRLDELDELEALEALEEEEQQQQQQQGGPTGPAGSRTPTDYGLDLLPDLELEALIDSLVRAGRQQQAAAAAAAAAAGRSADHLPEDGQDPSGDDPAAGSVLDGTYTGSAVDTSLKINHQQDLNLMLYRHWSLFDALMHAPHVATQLGVWNDKGAHRVRTLLVRLGIPLSQACQPHLAMDVEMRRDLPRRLADVSAGVNLPGIMYPAFIARQGFRTAVAAADVVYAISSLVEAGAIASNIAFTLSRHGLAGGPGQSSGGDSFSAFSTMSEAVAEYARTSDISRDQVWLQCWYRAYDALESPYTTILESGLNLAMAYQRAIIRQITLLIEQNAITTTRFLRFAIVKDAGSTGPVAHQVPMGPGRAGAAPLDSRWSTGNSDLLVVHPLTLTRLALYMRDALRSSGKTNLPLLVASLCHSTDSYFVIGLDRERSSSSQVQRNVFSVILKNVAAERGIRLRHDGFDASVLEIRREDLTPFLEAIQLTMKRRALAAAAEQLPPSAKRPSGRRAL</sequence>
<evidence type="ECO:0000313" key="7">
    <source>
        <dbReference type="EMBL" id="KCV71900.1"/>
    </source>
</evidence>
<protein>
    <recommendedName>
        <fullName evidence="9">CDC45-like protein</fullName>
    </recommendedName>
</protein>
<evidence type="ECO:0000256" key="2">
    <source>
        <dbReference type="ARBA" id="ARBA00010727"/>
    </source>
</evidence>
<dbReference type="OrthoDB" id="10258882at2759"/>
<dbReference type="GeneID" id="20526034"/>
<keyword evidence="5" id="KW-0131">Cell cycle</keyword>
<dbReference type="GO" id="GO:0003697">
    <property type="term" value="F:single-stranded DNA binding"/>
    <property type="evidence" value="ECO:0007669"/>
    <property type="project" value="TreeGrafter"/>
</dbReference>
<dbReference type="STRING" id="691883.A0A058ZBU9"/>
<evidence type="ECO:0000256" key="6">
    <source>
        <dbReference type="SAM" id="MobiDB-lite"/>
    </source>
</evidence>
<evidence type="ECO:0000256" key="3">
    <source>
        <dbReference type="ARBA" id="ARBA00022705"/>
    </source>
</evidence>
<proteinExistence type="inferred from homology"/>
<feature type="compositionally biased region" description="Acidic residues" evidence="6">
    <location>
        <begin position="199"/>
        <end position="219"/>
    </location>
</feature>
<feature type="region of interest" description="Disordered" evidence="6">
    <location>
        <begin position="178"/>
        <end position="267"/>
    </location>
</feature>
<evidence type="ECO:0000256" key="1">
    <source>
        <dbReference type="ARBA" id="ARBA00004123"/>
    </source>
</evidence>
<dbReference type="AlphaFoldDB" id="A0A058ZBU9"/>
<dbReference type="PANTHER" id="PTHR10507:SF0">
    <property type="entry name" value="CELL DIVISION CONTROL PROTEIN 45 HOMOLOG"/>
    <property type="match status" value="1"/>
</dbReference>
<comment type="subcellular location">
    <subcellularLocation>
        <location evidence="1">Nucleus</location>
    </subcellularLocation>
</comment>
<dbReference type="EMBL" id="KB932202">
    <property type="protein sequence ID" value="KCV71900.1"/>
    <property type="molecule type" value="Genomic_DNA"/>
</dbReference>
<comment type="similarity">
    <text evidence="2">Belongs to the CDC45 family.</text>
</comment>
<dbReference type="Pfam" id="PF02724">
    <property type="entry name" value="CDC45"/>
    <property type="match status" value="3"/>
</dbReference>
<evidence type="ECO:0000313" key="8">
    <source>
        <dbReference type="Proteomes" id="UP000030693"/>
    </source>
</evidence>
<dbReference type="PANTHER" id="PTHR10507">
    <property type="entry name" value="CDC45-RELATED PROTEIN"/>
    <property type="match status" value="1"/>
</dbReference>
<keyword evidence="8" id="KW-1185">Reference proteome</keyword>
<keyword evidence="3" id="KW-0235">DNA replication</keyword>
<dbReference type="RefSeq" id="XP_009493478.1">
    <property type="nucleotide sequence ID" value="XM_009495203.1"/>
</dbReference>
<accession>A0A058ZBU9</accession>
<evidence type="ECO:0000256" key="5">
    <source>
        <dbReference type="ARBA" id="ARBA00023306"/>
    </source>
</evidence>
<name>A0A058ZBU9_FONAL</name>
<dbReference type="GO" id="GO:0003682">
    <property type="term" value="F:chromatin binding"/>
    <property type="evidence" value="ECO:0007669"/>
    <property type="project" value="TreeGrafter"/>
</dbReference>
<keyword evidence="4" id="KW-0539">Nucleus</keyword>
<dbReference type="GO" id="GO:1902977">
    <property type="term" value="P:mitotic DNA replication preinitiation complex assembly"/>
    <property type="evidence" value="ECO:0007669"/>
    <property type="project" value="TreeGrafter"/>
</dbReference>
<dbReference type="GO" id="GO:0006270">
    <property type="term" value="P:DNA replication initiation"/>
    <property type="evidence" value="ECO:0007669"/>
    <property type="project" value="InterPro"/>
</dbReference>
<feature type="compositionally biased region" description="Basic and acidic residues" evidence="6">
    <location>
        <begin position="248"/>
        <end position="257"/>
    </location>
</feature>
<dbReference type="InterPro" id="IPR003874">
    <property type="entry name" value="CDC45"/>
</dbReference>
<feature type="region of interest" description="Disordered" evidence="6">
    <location>
        <begin position="487"/>
        <end position="519"/>
    </location>
</feature>
<dbReference type="GO" id="GO:0000727">
    <property type="term" value="P:double-strand break repair via break-induced replication"/>
    <property type="evidence" value="ECO:0007669"/>
    <property type="project" value="TreeGrafter"/>
</dbReference>
<dbReference type="Proteomes" id="UP000030693">
    <property type="component" value="Unassembled WGS sequence"/>
</dbReference>
<feature type="compositionally biased region" description="Acidic residues" evidence="6">
    <location>
        <begin position="235"/>
        <end position="247"/>
    </location>
</feature>
<evidence type="ECO:0008006" key="9">
    <source>
        <dbReference type="Google" id="ProtNLM"/>
    </source>
</evidence>
<organism evidence="7">
    <name type="scientific">Fonticula alba</name>
    <name type="common">Slime mold</name>
    <dbReference type="NCBI Taxonomy" id="691883"/>
    <lineage>
        <taxon>Eukaryota</taxon>
        <taxon>Rotosphaerida</taxon>
        <taxon>Fonticulaceae</taxon>
        <taxon>Fonticula</taxon>
    </lineage>
</organism>
<reference evidence="7" key="1">
    <citation type="submission" date="2013-04" db="EMBL/GenBank/DDBJ databases">
        <title>The Genome Sequence of Fonticula alba ATCC 38817.</title>
        <authorList>
            <consortium name="The Broad Institute Genomics Platform"/>
            <person name="Russ C."/>
            <person name="Cuomo C."/>
            <person name="Burger G."/>
            <person name="Gray M.W."/>
            <person name="Holland P.W.H."/>
            <person name="King N."/>
            <person name="Lang F.B.F."/>
            <person name="Roger A.J."/>
            <person name="Ruiz-Trillo I."/>
            <person name="Brown M."/>
            <person name="Walker B."/>
            <person name="Young S."/>
            <person name="Zeng Q."/>
            <person name="Gargeya S."/>
            <person name="Fitzgerald M."/>
            <person name="Haas B."/>
            <person name="Abouelleil A."/>
            <person name="Allen A.W."/>
            <person name="Alvarado L."/>
            <person name="Arachchi H.M."/>
            <person name="Berlin A.M."/>
            <person name="Chapman S.B."/>
            <person name="Gainer-Dewar J."/>
            <person name="Goldberg J."/>
            <person name="Griggs A."/>
            <person name="Gujja S."/>
            <person name="Hansen M."/>
            <person name="Howarth C."/>
            <person name="Imamovic A."/>
            <person name="Ireland A."/>
            <person name="Larimer J."/>
            <person name="McCowan C."/>
            <person name="Murphy C."/>
            <person name="Pearson M."/>
            <person name="Poon T.W."/>
            <person name="Priest M."/>
            <person name="Roberts A."/>
            <person name="Saif S."/>
            <person name="Shea T."/>
            <person name="Sisk P."/>
            <person name="Sykes S."/>
            <person name="Wortman J."/>
            <person name="Nusbaum C."/>
            <person name="Birren B."/>
        </authorList>
    </citation>
    <scope>NUCLEOTIDE SEQUENCE [LARGE SCALE GENOMIC DNA]</scope>
    <source>
        <strain evidence="7">ATCC 38817</strain>
    </source>
</reference>
<dbReference type="GO" id="GO:0031261">
    <property type="term" value="C:DNA replication preinitiation complex"/>
    <property type="evidence" value="ECO:0007669"/>
    <property type="project" value="TreeGrafter"/>
</dbReference>
<evidence type="ECO:0000256" key="4">
    <source>
        <dbReference type="ARBA" id="ARBA00023242"/>
    </source>
</evidence>
<dbReference type="GO" id="GO:0003688">
    <property type="term" value="F:DNA replication origin binding"/>
    <property type="evidence" value="ECO:0007669"/>
    <property type="project" value="TreeGrafter"/>
</dbReference>
<gene>
    <name evidence="7" type="ORF">H696_01309</name>
</gene>
<dbReference type="OMA" id="THMDMEV"/>
<dbReference type="eggNOG" id="KOG2475">
    <property type="taxonomic scope" value="Eukaryota"/>
</dbReference>